<sequence>MAAVILGLIRIRRGRVVGCRCSCRSVYVPLAFRGDAPPGNGLHGHLGVAGDFGAGRDVFDDVRGGDVAVVVPEIACPEMIAQGQGIAVPLKYRDQACGDAAHGERIGVEAFGVDIALRVGGAVCDQAPFLEVPALVGNRAEGVLRARDHGSSAGQHAGIGAFDTTVCAAEVKLRLFDLEADLHVQRRGGHGPGQRPAVTEGVHINRGAVDSPARHVVALVRLGRKDDFRAVLVFASGGISRRRKHADVSHVSPHQLLGRDRDRIGGARDGIDAVHKSEAVISLRRRIAAVGCDLGGIHAWRAAGGKGHLGAGGVQAPDAQPQARKTVGKH</sequence>
<proteinExistence type="predicted"/>
<comment type="caution">
    <text evidence="2">The sequence shown here is derived from an EMBL/GenBank/DDBJ whole genome shotgun (WGS) entry which is preliminary data.</text>
</comment>
<gene>
    <name evidence="2" type="ORF">SDC9_42745</name>
</gene>
<evidence type="ECO:0000313" key="2">
    <source>
        <dbReference type="EMBL" id="MPL96563.1"/>
    </source>
</evidence>
<name>A0A644W241_9ZZZZ</name>
<dbReference type="AlphaFoldDB" id="A0A644W241"/>
<reference evidence="2" key="1">
    <citation type="submission" date="2019-08" db="EMBL/GenBank/DDBJ databases">
        <authorList>
            <person name="Kucharzyk K."/>
            <person name="Murdoch R.W."/>
            <person name="Higgins S."/>
            <person name="Loffler F."/>
        </authorList>
    </citation>
    <scope>NUCLEOTIDE SEQUENCE</scope>
</reference>
<accession>A0A644W241</accession>
<dbReference type="EMBL" id="VSSQ01000514">
    <property type="protein sequence ID" value="MPL96563.1"/>
    <property type="molecule type" value="Genomic_DNA"/>
</dbReference>
<organism evidence="2">
    <name type="scientific">bioreactor metagenome</name>
    <dbReference type="NCBI Taxonomy" id="1076179"/>
    <lineage>
        <taxon>unclassified sequences</taxon>
        <taxon>metagenomes</taxon>
        <taxon>ecological metagenomes</taxon>
    </lineage>
</organism>
<evidence type="ECO:0000256" key="1">
    <source>
        <dbReference type="SAM" id="MobiDB-lite"/>
    </source>
</evidence>
<feature type="region of interest" description="Disordered" evidence="1">
    <location>
        <begin position="309"/>
        <end position="330"/>
    </location>
</feature>
<protein>
    <submittedName>
        <fullName evidence="2">Uncharacterized protein</fullName>
    </submittedName>
</protein>